<keyword evidence="4" id="KW-1185">Reference proteome</keyword>
<dbReference type="InterPro" id="IPR000683">
    <property type="entry name" value="Gfo/Idh/MocA-like_OxRdtase_N"/>
</dbReference>
<evidence type="ECO:0000259" key="2">
    <source>
        <dbReference type="Pfam" id="PF22725"/>
    </source>
</evidence>
<dbReference type="InterPro" id="IPR052515">
    <property type="entry name" value="Gfo/Idh/MocA_Oxidoreductase"/>
</dbReference>
<dbReference type="Proteomes" id="UP000199462">
    <property type="component" value="Unassembled WGS sequence"/>
</dbReference>
<dbReference type="Pfam" id="PF01408">
    <property type="entry name" value="GFO_IDH_MocA"/>
    <property type="match status" value="1"/>
</dbReference>
<dbReference type="AlphaFoldDB" id="A0A1I6I5X3"/>
<dbReference type="InterPro" id="IPR036291">
    <property type="entry name" value="NAD(P)-bd_dom_sf"/>
</dbReference>
<dbReference type="SUPFAM" id="SSF51735">
    <property type="entry name" value="NAD(P)-binding Rossmann-fold domains"/>
    <property type="match status" value="1"/>
</dbReference>
<dbReference type="Pfam" id="PF22725">
    <property type="entry name" value="GFO_IDH_MocA_C3"/>
    <property type="match status" value="1"/>
</dbReference>
<dbReference type="Gene3D" id="3.30.360.10">
    <property type="entry name" value="Dihydrodipicolinate Reductase, domain 2"/>
    <property type="match status" value="1"/>
</dbReference>
<dbReference type="Gene3D" id="3.40.50.720">
    <property type="entry name" value="NAD(P)-binding Rossmann-like Domain"/>
    <property type="match status" value="1"/>
</dbReference>
<evidence type="ECO:0000313" key="3">
    <source>
        <dbReference type="EMBL" id="SFR62048.1"/>
    </source>
</evidence>
<sequence length="326" mass="36827">MNEINWGIIGCGDVAEVKSGPAFQKVPHSNLISVMRRNEEKAKDFAKRHHVPHWTSNAEDILNNDDINAVYIATPPSTHLTYALQALDADKHVYLEKPMALNALEAQQITNALNNSTSKLTMAHYRRKLPAFLKVKELLNTNSIGDIIHVDLQVLQSKKELFVSDAKDNWRIQPEISGGGYFYDLAPHHIDLMIHFFGPIEKVHGLTKPTNRNVNVEEIVNGIISFKNGIQFRGIWNFNAAEVNEKDECIIYGTNGRIQFSFFGSEVVFKKNNEEQTFSFTNPNHVQEPMIQATVNFFLGKVENPCTAEDGVLIMNLLDELKGCKH</sequence>
<dbReference type="STRING" id="440514.SAMN04488010_1155"/>
<evidence type="ECO:0000313" key="4">
    <source>
        <dbReference type="Proteomes" id="UP000199462"/>
    </source>
</evidence>
<accession>A0A1I6I5X3</accession>
<protein>
    <submittedName>
        <fullName evidence="3">Predicted dehydrogenase</fullName>
    </submittedName>
</protein>
<dbReference type="RefSeq" id="WP_091902017.1">
    <property type="nucleotide sequence ID" value="NZ_FOYX01000001.1"/>
</dbReference>
<reference evidence="4" key="1">
    <citation type="submission" date="2016-10" db="EMBL/GenBank/DDBJ databases">
        <authorList>
            <person name="Varghese N."/>
            <person name="Submissions S."/>
        </authorList>
    </citation>
    <scope>NUCLEOTIDE SEQUENCE [LARGE SCALE GENOMIC DNA]</scope>
    <source>
        <strain evidence="4">DSM 19891</strain>
    </source>
</reference>
<dbReference type="InterPro" id="IPR055170">
    <property type="entry name" value="GFO_IDH_MocA-like_dom"/>
</dbReference>
<evidence type="ECO:0000259" key="1">
    <source>
        <dbReference type="Pfam" id="PF01408"/>
    </source>
</evidence>
<feature type="domain" description="GFO/IDH/MocA-like oxidoreductase" evidence="2">
    <location>
        <begin position="132"/>
        <end position="258"/>
    </location>
</feature>
<dbReference type="SUPFAM" id="SSF55347">
    <property type="entry name" value="Glyceraldehyde-3-phosphate dehydrogenase-like, C-terminal domain"/>
    <property type="match status" value="1"/>
</dbReference>
<name>A0A1I6I5X3_9FLAO</name>
<gene>
    <name evidence="3" type="ORF">SAMN04488010_1155</name>
</gene>
<proteinExistence type="predicted"/>
<dbReference type="PANTHER" id="PTHR43249">
    <property type="entry name" value="UDP-N-ACETYL-2-AMINO-2-DEOXY-D-GLUCURONATE OXIDASE"/>
    <property type="match status" value="1"/>
</dbReference>
<dbReference type="GO" id="GO:0000166">
    <property type="term" value="F:nucleotide binding"/>
    <property type="evidence" value="ECO:0007669"/>
    <property type="project" value="InterPro"/>
</dbReference>
<dbReference type="PANTHER" id="PTHR43249:SF1">
    <property type="entry name" value="D-GLUCOSIDE 3-DEHYDROGENASE"/>
    <property type="match status" value="1"/>
</dbReference>
<feature type="domain" description="Gfo/Idh/MocA-like oxidoreductase N-terminal" evidence="1">
    <location>
        <begin position="4"/>
        <end position="123"/>
    </location>
</feature>
<organism evidence="3 4">
    <name type="scientific">Maribacter stanieri</name>
    <dbReference type="NCBI Taxonomy" id="440514"/>
    <lineage>
        <taxon>Bacteria</taxon>
        <taxon>Pseudomonadati</taxon>
        <taxon>Bacteroidota</taxon>
        <taxon>Flavobacteriia</taxon>
        <taxon>Flavobacteriales</taxon>
        <taxon>Flavobacteriaceae</taxon>
        <taxon>Maribacter</taxon>
    </lineage>
</organism>
<dbReference type="EMBL" id="FOYX01000001">
    <property type="protein sequence ID" value="SFR62048.1"/>
    <property type="molecule type" value="Genomic_DNA"/>
</dbReference>